<dbReference type="GO" id="GO:0015254">
    <property type="term" value="F:glycerol channel activity"/>
    <property type="evidence" value="ECO:0007669"/>
    <property type="project" value="TreeGrafter"/>
</dbReference>
<dbReference type="InterPro" id="IPR023271">
    <property type="entry name" value="Aquaporin-like"/>
</dbReference>
<reference evidence="10 11" key="1">
    <citation type="journal article" date="2018" name="MBio">
        <title>Comparative Genomics Reveals the Core Gene Toolbox for the Fungus-Insect Symbiosis.</title>
        <authorList>
            <person name="Wang Y."/>
            <person name="Stata M."/>
            <person name="Wang W."/>
            <person name="Stajich J.E."/>
            <person name="White M.M."/>
            <person name="Moncalvo J.M."/>
        </authorList>
    </citation>
    <scope>NUCLEOTIDE SEQUENCE [LARGE SCALE GENOMIC DNA]</scope>
    <source>
        <strain evidence="10 11">SWE-8-4</strain>
    </source>
</reference>
<protein>
    <submittedName>
        <fullName evidence="10">Uncharacterized protein</fullName>
    </submittedName>
</protein>
<dbReference type="NCBIfam" id="TIGR00861">
    <property type="entry name" value="MIP"/>
    <property type="match status" value="1"/>
</dbReference>
<dbReference type="InterPro" id="IPR000425">
    <property type="entry name" value="MIP"/>
</dbReference>
<dbReference type="STRING" id="133385.A0A2T9Y3B2"/>
<feature type="transmembrane region" description="Helical" evidence="9">
    <location>
        <begin position="102"/>
        <end position="123"/>
    </location>
</feature>
<evidence type="ECO:0000256" key="5">
    <source>
        <dbReference type="ARBA" id="ARBA00022989"/>
    </source>
</evidence>
<evidence type="ECO:0000313" key="11">
    <source>
        <dbReference type="Proteomes" id="UP000245383"/>
    </source>
</evidence>
<keyword evidence="4 7" id="KW-0812">Transmembrane</keyword>
<feature type="transmembrane region" description="Helical" evidence="9">
    <location>
        <begin position="235"/>
        <end position="254"/>
    </location>
</feature>
<comment type="similarity">
    <text evidence="2 7">Belongs to the MIP/aquaporin (TC 1.A.8) family.</text>
</comment>
<evidence type="ECO:0000256" key="3">
    <source>
        <dbReference type="ARBA" id="ARBA00022448"/>
    </source>
</evidence>
<comment type="caution">
    <text evidence="10">The sequence shown here is derived from an EMBL/GenBank/DDBJ whole genome shotgun (WGS) entry which is preliminary data.</text>
</comment>
<evidence type="ECO:0000256" key="6">
    <source>
        <dbReference type="ARBA" id="ARBA00023136"/>
    </source>
</evidence>
<dbReference type="PRINTS" id="PR00783">
    <property type="entry name" value="MINTRINSICP"/>
</dbReference>
<sequence>MNQTTLNSKSTIHGSTDSDLNSSVVSIVNDSSRSGGNKNATSSQYVNNSGQREQSVDFEQVDEDKSFSTTKVFIAELVGTMIFLFIATGSVAASKFYYGVEFISPLIISTGFGLGLFLGISVASDISGGHLNPAITIAMALFKKIPAIRVPYYIIAQVLGAFFGATLTYLLYLGKFNKFNSGKKETTGIYGTAGIFCTFPDEDLSLFNRLFVEVVLTALFAFSIFYFTDKNRKNISIYVPLAIGLTLGIIGLTFGNLTGFALNPARDLGPRLFTLVFGWGVKPFVEYSYYFWIPIVGPIIGAIIGAFLYRFTIYFR</sequence>
<dbReference type="InterPro" id="IPR050363">
    <property type="entry name" value="MIP/Aquaporin"/>
</dbReference>
<keyword evidence="3 7" id="KW-0813">Transport</keyword>
<feature type="region of interest" description="Disordered" evidence="8">
    <location>
        <begin position="29"/>
        <end position="60"/>
    </location>
</feature>
<feature type="transmembrane region" description="Helical" evidence="9">
    <location>
        <begin position="289"/>
        <end position="309"/>
    </location>
</feature>
<dbReference type="GO" id="GO:0005886">
    <property type="term" value="C:plasma membrane"/>
    <property type="evidence" value="ECO:0007669"/>
    <property type="project" value="TreeGrafter"/>
</dbReference>
<gene>
    <name evidence="10" type="ORF">BB561_006532</name>
</gene>
<dbReference type="PANTHER" id="PTHR43829:SF9">
    <property type="entry name" value="AQUAPORIN-9"/>
    <property type="match status" value="1"/>
</dbReference>
<feature type="compositionally biased region" description="Polar residues" evidence="8">
    <location>
        <begin position="35"/>
        <end position="53"/>
    </location>
</feature>
<feature type="transmembrane region" description="Helical" evidence="9">
    <location>
        <begin position="210"/>
        <end position="228"/>
    </location>
</feature>
<accession>A0A2T9Y3B2</accession>
<dbReference type="InterPro" id="IPR022357">
    <property type="entry name" value="MIP_CS"/>
</dbReference>
<evidence type="ECO:0000256" key="2">
    <source>
        <dbReference type="ARBA" id="ARBA00006175"/>
    </source>
</evidence>
<dbReference type="CDD" id="cd00333">
    <property type="entry name" value="MIP"/>
    <property type="match status" value="1"/>
</dbReference>
<dbReference type="Gene3D" id="1.20.1080.10">
    <property type="entry name" value="Glycerol uptake facilitator protein"/>
    <property type="match status" value="1"/>
</dbReference>
<evidence type="ECO:0000256" key="4">
    <source>
        <dbReference type="ARBA" id="ARBA00022692"/>
    </source>
</evidence>
<keyword evidence="5 9" id="KW-1133">Transmembrane helix</keyword>
<evidence type="ECO:0000313" key="10">
    <source>
        <dbReference type="EMBL" id="PVU86818.1"/>
    </source>
</evidence>
<keyword evidence="6 9" id="KW-0472">Membrane</keyword>
<evidence type="ECO:0000256" key="1">
    <source>
        <dbReference type="ARBA" id="ARBA00004141"/>
    </source>
</evidence>
<dbReference type="Proteomes" id="UP000245383">
    <property type="component" value="Unassembled WGS sequence"/>
</dbReference>
<dbReference type="OrthoDB" id="3222at2759"/>
<dbReference type="GO" id="GO:0015250">
    <property type="term" value="F:water channel activity"/>
    <property type="evidence" value="ECO:0007669"/>
    <property type="project" value="TreeGrafter"/>
</dbReference>
<organism evidence="10 11">
    <name type="scientific">Smittium simulii</name>
    <dbReference type="NCBI Taxonomy" id="133385"/>
    <lineage>
        <taxon>Eukaryota</taxon>
        <taxon>Fungi</taxon>
        <taxon>Fungi incertae sedis</taxon>
        <taxon>Zoopagomycota</taxon>
        <taxon>Kickxellomycotina</taxon>
        <taxon>Harpellomycetes</taxon>
        <taxon>Harpellales</taxon>
        <taxon>Legeriomycetaceae</taxon>
        <taxon>Smittium</taxon>
    </lineage>
</organism>
<dbReference type="EMBL" id="MBFR01000601">
    <property type="protein sequence ID" value="PVU86818.1"/>
    <property type="molecule type" value="Genomic_DNA"/>
</dbReference>
<proteinExistence type="inferred from homology"/>
<feature type="transmembrane region" description="Helical" evidence="9">
    <location>
        <begin position="73"/>
        <end position="96"/>
    </location>
</feature>
<keyword evidence="11" id="KW-1185">Reference proteome</keyword>
<dbReference type="PANTHER" id="PTHR43829">
    <property type="entry name" value="AQUAPORIN OR AQUAGLYCEROPORIN RELATED"/>
    <property type="match status" value="1"/>
</dbReference>
<evidence type="ECO:0000256" key="7">
    <source>
        <dbReference type="RuleBase" id="RU000477"/>
    </source>
</evidence>
<comment type="subcellular location">
    <subcellularLocation>
        <location evidence="1">Membrane</location>
        <topology evidence="1">Multi-pass membrane protein</topology>
    </subcellularLocation>
</comment>
<evidence type="ECO:0000256" key="9">
    <source>
        <dbReference type="SAM" id="Phobius"/>
    </source>
</evidence>
<dbReference type="Pfam" id="PF00230">
    <property type="entry name" value="MIP"/>
    <property type="match status" value="1"/>
</dbReference>
<dbReference type="AlphaFoldDB" id="A0A2T9Y3B2"/>
<dbReference type="SUPFAM" id="SSF81338">
    <property type="entry name" value="Aquaporin-like"/>
    <property type="match status" value="1"/>
</dbReference>
<feature type="transmembrane region" description="Helical" evidence="9">
    <location>
        <begin position="150"/>
        <end position="172"/>
    </location>
</feature>
<evidence type="ECO:0000256" key="8">
    <source>
        <dbReference type="SAM" id="MobiDB-lite"/>
    </source>
</evidence>
<name>A0A2T9Y3B2_9FUNG</name>
<dbReference type="PROSITE" id="PS00221">
    <property type="entry name" value="MIP"/>
    <property type="match status" value="1"/>
</dbReference>